<evidence type="ECO:0000313" key="2">
    <source>
        <dbReference type="EMBL" id="GKT52622.1"/>
    </source>
</evidence>
<comment type="caution">
    <text evidence="2">The sequence shown here is derived from an EMBL/GenBank/DDBJ whole genome shotgun (WGS) entry which is preliminary data.</text>
</comment>
<proteinExistence type="predicted"/>
<dbReference type="AlphaFoldDB" id="A0AA37USK1"/>
<keyword evidence="3" id="KW-1185">Reference proteome</keyword>
<feature type="coiled-coil region" evidence="1">
    <location>
        <begin position="29"/>
        <end position="63"/>
    </location>
</feature>
<protein>
    <submittedName>
        <fullName evidence="2">Uncharacterized protein</fullName>
    </submittedName>
</protein>
<reference evidence="2 3" key="1">
    <citation type="submission" date="2022-03" db="EMBL/GenBank/DDBJ databases">
        <title>Genome data of Colletotrichum spp.</title>
        <authorList>
            <person name="Utami Y.D."/>
            <person name="Hiruma K."/>
        </authorList>
    </citation>
    <scope>NUCLEOTIDE SEQUENCE [LARGE SCALE GENOMIC DNA]</scope>
    <source>
        <strain evidence="2 3">MAFF 239500</strain>
    </source>
</reference>
<organism evidence="2 3">
    <name type="scientific">Colletotrichum spaethianum</name>
    <dbReference type="NCBI Taxonomy" id="700344"/>
    <lineage>
        <taxon>Eukaryota</taxon>
        <taxon>Fungi</taxon>
        <taxon>Dikarya</taxon>
        <taxon>Ascomycota</taxon>
        <taxon>Pezizomycotina</taxon>
        <taxon>Sordariomycetes</taxon>
        <taxon>Hypocreomycetidae</taxon>
        <taxon>Glomerellales</taxon>
        <taxon>Glomerellaceae</taxon>
        <taxon>Colletotrichum</taxon>
        <taxon>Colletotrichum spaethianum species complex</taxon>
    </lineage>
</organism>
<sequence length="152" mass="17033">MARRRRGAIPLRSGLRKQKWPKRQCAACRRALYSEVKRLLRKINDLETDLSVLKEAAAEAVAQAPEQQRNEGDSFVNLEDFDGVNLEDFDNGFDWEKYGVEGSIQQELTQSFIADAANQEIWNESLASGPILPGHAVNPLVPIAFGEPHSSR</sequence>
<gene>
    <name evidence="2" type="ORF">ColSpa_12803</name>
</gene>
<dbReference type="Proteomes" id="UP001055115">
    <property type="component" value="Unassembled WGS sequence"/>
</dbReference>
<dbReference type="EMBL" id="BQXU01000074">
    <property type="protein sequence ID" value="GKT52622.1"/>
    <property type="molecule type" value="Genomic_DNA"/>
</dbReference>
<name>A0AA37USK1_9PEZI</name>
<keyword evidence="1" id="KW-0175">Coiled coil</keyword>
<evidence type="ECO:0000313" key="3">
    <source>
        <dbReference type="Proteomes" id="UP001055115"/>
    </source>
</evidence>
<dbReference type="RefSeq" id="XP_049134972.1">
    <property type="nucleotide sequence ID" value="XM_049279015.1"/>
</dbReference>
<accession>A0AA37USK1</accession>
<evidence type="ECO:0000256" key="1">
    <source>
        <dbReference type="SAM" id="Coils"/>
    </source>
</evidence>
<dbReference type="GeneID" id="73333605"/>